<evidence type="ECO:0000313" key="4">
    <source>
        <dbReference type="EMBL" id="KAG7046939.1"/>
    </source>
</evidence>
<dbReference type="Proteomes" id="UP000699042">
    <property type="component" value="Unassembled WGS sequence"/>
</dbReference>
<dbReference type="Pfam" id="PF01822">
    <property type="entry name" value="WSC"/>
    <property type="match status" value="2"/>
</dbReference>
<dbReference type="InterPro" id="IPR002889">
    <property type="entry name" value="WSC_carb-bd"/>
</dbReference>
<reference evidence="4" key="1">
    <citation type="submission" date="2021-05" db="EMBL/GenBank/DDBJ databases">
        <title>Comparative genomics of three Colletotrichum scovillei strains and genetic complementation revealed genes involved fungal growth and virulence on chili pepper.</title>
        <authorList>
            <person name="Hsieh D.-K."/>
            <person name="Chuang S.-C."/>
            <person name="Chen C.-Y."/>
            <person name="Chao Y.-T."/>
            <person name="Lu M.-Y.J."/>
            <person name="Lee M.-H."/>
            <person name="Shih M.-C."/>
        </authorList>
    </citation>
    <scope>NUCLEOTIDE SEQUENCE</scope>
    <source>
        <strain evidence="4">Coll-153</strain>
    </source>
</reference>
<feature type="compositionally biased region" description="Low complexity" evidence="1">
    <location>
        <begin position="575"/>
        <end position="642"/>
    </location>
</feature>
<evidence type="ECO:0000256" key="2">
    <source>
        <dbReference type="SAM" id="SignalP"/>
    </source>
</evidence>
<feature type="signal peptide" evidence="2">
    <location>
        <begin position="1"/>
        <end position="21"/>
    </location>
</feature>
<dbReference type="PROSITE" id="PS51212">
    <property type="entry name" value="WSC"/>
    <property type="match status" value="2"/>
</dbReference>
<feature type="region of interest" description="Disordered" evidence="1">
    <location>
        <begin position="337"/>
        <end position="442"/>
    </location>
</feature>
<feature type="domain" description="WSC" evidence="3">
    <location>
        <begin position="23"/>
        <end position="115"/>
    </location>
</feature>
<dbReference type="InterPro" id="IPR057230">
    <property type="entry name" value="DUF7908"/>
</dbReference>
<keyword evidence="5" id="KW-1185">Reference proteome</keyword>
<protein>
    <submittedName>
        <fullName evidence="4">Wsc domain-containing protein</fullName>
    </submittedName>
</protein>
<evidence type="ECO:0000256" key="1">
    <source>
        <dbReference type="SAM" id="MobiDB-lite"/>
    </source>
</evidence>
<feature type="region of interest" description="Disordered" evidence="1">
    <location>
        <begin position="567"/>
        <end position="642"/>
    </location>
</feature>
<feature type="domain" description="WSC" evidence="3">
    <location>
        <begin position="723"/>
        <end position="815"/>
    </location>
</feature>
<dbReference type="SMART" id="SM00321">
    <property type="entry name" value="WSC"/>
    <property type="match status" value="2"/>
</dbReference>
<gene>
    <name evidence="4" type="ORF">JMJ77_015156</name>
</gene>
<dbReference type="EMBL" id="JAESDN010000008">
    <property type="protein sequence ID" value="KAG7046939.1"/>
    <property type="molecule type" value="Genomic_DNA"/>
</dbReference>
<dbReference type="Pfam" id="PF25485">
    <property type="entry name" value="DUF7908"/>
    <property type="match status" value="1"/>
</dbReference>
<dbReference type="AlphaFoldDB" id="A0A9P7R3L2"/>
<sequence length="925" mass="90326">MGWMKQAAVLATVAFAAVTQGQTAANGNCFPPGTQTATTSVISQMTQEKCNNFCQGYTVFGIYESAANTYTCGCGGTPTNATAVANSNCNTICPGDSTQTENCGGTAGEIHFNVQALEIQPGEAVVVDIPNTSGNAERFVVQSQGCRGVPAGESPFENTVNPPDASTAPACAVACASQSLPYTTVIRGQCFCGSVLRTLPLIPADQCAAAASSRRRSALKRQAGTVDPATILSVTPASQVALAAASTTLSSSSVPSAVVNTDTNLQFVPTNTGTSVASASASSTASSGTSTGTVSGTTSGTVSASNSASNSASSSVTSAAAASQTDFILAIVGGRAPTSSSSSSSSSSTATSSSSSSTRSSSSSGSSSSTGSSSSGTSSSSSSGSSSSGSTSSGFTSTGSSSSSSGSTTASTTDTSTSLSITSSASTSSSTSAPFSNSTTALTMKKRGPIMAHLMNRQSGATTYVGTTGQTNPTNCNQAAVFRIGASGTLTVDGVALGVNPNTPFIALRSGSTGSITATFTLNNGVFAWSNAAFSGGQAGFCQDNSGQVYATFGTTVPPNCTPVTLSATPRSSCTASGSTTSLPASTAATNSATTTPAGVSTTSTANPGSTVSSSLTTTRSGSGTTTPVGSTTAPTGGSTFVSGGSTFVTGGSTVVSGGSTIVSGSSTFVSGGSTFVTGGSTVVTGGSTIVSPTTGPAGGATTDSSAAAATSSIAPNPVAVDGFSLLGCFASSSNFPSFVLALSDPLLTLEKCTAACPASSRLAGLFGTDCYCGDIIDNTLTILVPEAQCNTVCPGNPAQRCGGRASSVRLARRQIPTDVRLTVYVRLDVSPPVVSTVTSISVSTGAGTTASVTVVNTITEPGTTITGAPVPTSTGPNIAGTLTLPPGLYTAGAPLPGGEVCYVVTRSWFIGQTSLLPALPTATV</sequence>
<keyword evidence="2" id="KW-0732">Signal</keyword>
<proteinExistence type="predicted"/>
<feature type="compositionally biased region" description="Low complexity" evidence="1">
    <location>
        <begin position="338"/>
        <end position="440"/>
    </location>
</feature>
<feature type="region of interest" description="Disordered" evidence="1">
    <location>
        <begin position="276"/>
        <end position="312"/>
    </location>
</feature>
<accession>A0A9P7R3L2</accession>
<evidence type="ECO:0000313" key="5">
    <source>
        <dbReference type="Proteomes" id="UP000699042"/>
    </source>
</evidence>
<comment type="caution">
    <text evidence="4">The sequence shown here is derived from an EMBL/GenBank/DDBJ whole genome shotgun (WGS) entry which is preliminary data.</text>
</comment>
<feature type="chain" id="PRO_5040144594" evidence="2">
    <location>
        <begin position="22"/>
        <end position="925"/>
    </location>
</feature>
<organism evidence="4 5">
    <name type="scientific">Colletotrichum scovillei</name>
    <dbReference type="NCBI Taxonomy" id="1209932"/>
    <lineage>
        <taxon>Eukaryota</taxon>
        <taxon>Fungi</taxon>
        <taxon>Dikarya</taxon>
        <taxon>Ascomycota</taxon>
        <taxon>Pezizomycotina</taxon>
        <taxon>Sordariomycetes</taxon>
        <taxon>Hypocreomycetidae</taxon>
        <taxon>Glomerellales</taxon>
        <taxon>Glomerellaceae</taxon>
        <taxon>Colletotrichum</taxon>
        <taxon>Colletotrichum acutatum species complex</taxon>
    </lineage>
</organism>
<evidence type="ECO:0000259" key="3">
    <source>
        <dbReference type="PROSITE" id="PS51212"/>
    </source>
</evidence>
<name>A0A9P7R3L2_9PEZI</name>